<feature type="transmembrane region" description="Helical" evidence="1">
    <location>
        <begin position="121"/>
        <end position="137"/>
    </location>
</feature>
<comment type="caution">
    <text evidence="2">The sequence shown here is derived from an EMBL/GenBank/DDBJ whole genome shotgun (WGS) entry which is preliminary data.</text>
</comment>
<reference evidence="2 3" key="1">
    <citation type="submission" date="2020-08" db="EMBL/GenBank/DDBJ databases">
        <title>Arenibacter gaetbuli sp. nov., isolated from a sand dune.</title>
        <authorList>
            <person name="Park S."/>
            <person name="Yoon J.-H."/>
        </authorList>
    </citation>
    <scope>NUCLEOTIDE SEQUENCE [LARGE SCALE GENOMIC DNA]</scope>
    <source>
        <strain evidence="2 3">BSSL-BM3</strain>
    </source>
</reference>
<protein>
    <recommendedName>
        <fullName evidence="4">MFS transporter</fullName>
    </recommendedName>
</protein>
<name>A0ABR7QNT9_9FLAO</name>
<dbReference type="Proteomes" id="UP000618952">
    <property type="component" value="Unassembled WGS sequence"/>
</dbReference>
<dbReference type="EMBL" id="JACLHY010000012">
    <property type="protein sequence ID" value="MBC8768879.1"/>
    <property type="molecule type" value="Genomic_DNA"/>
</dbReference>
<feature type="transmembrane region" description="Helical" evidence="1">
    <location>
        <begin position="53"/>
        <end position="73"/>
    </location>
</feature>
<keyword evidence="1" id="KW-0472">Membrane</keyword>
<evidence type="ECO:0000313" key="2">
    <source>
        <dbReference type="EMBL" id="MBC8768879.1"/>
    </source>
</evidence>
<sequence>MINSKAKTLTAKSYFFTLSIIHAVFTFSVFLFTIIVFMRADNVVLGSTDSESVFIYLVPIIAMISYFGSNYFFNKQLTSIVKSKSLKGKLMPYLQASIVRFAFLEGAAFLSSVSFMINNNVFYLVISLLLILYLIKLRPTKKKVMGHLSLSLEEQQYFQIENKKPE</sequence>
<keyword evidence="1" id="KW-0812">Transmembrane</keyword>
<gene>
    <name evidence="2" type="ORF">H4O18_12830</name>
</gene>
<evidence type="ECO:0000313" key="3">
    <source>
        <dbReference type="Proteomes" id="UP000618952"/>
    </source>
</evidence>
<organism evidence="2 3">
    <name type="scientific">Arenibacter arenosicollis</name>
    <dbReference type="NCBI Taxonomy" id="2762274"/>
    <lineage>
        <taxon>Bacteria</taxon>
        <taxon>Pseudomonadati</taxon>
        <taxon>Bacteroidota</taxon>
        <taxon>Flavobacteriia</taxon>
        <taxon>Flavobacteriales</taxon>
        <taxon>Flavobacteriaceae</taxon>
        <taxon>Arenibacter</taxon>
    </lineage>
</organism>
<evidence type="ECO:0008006" key="4">
    <source>
        <dbReference type="Google" id="ProtNLM"/>
    </source>
</evidence>
<keyword evidence="3" id="KW-1185">Reference proteome</keyword>
<keyword evidence="1" id="KW-1133">Transmembrane helix</keyword>
<proteinExistence type="predicted"/>
<evidence type="ECO:0000256" key="1">
    <source>
        <dbReference type="SAM" id="Phobius"/>
    </source>
</evidence>
<feature type="transmembrane region" description="Helical" evidence="1">
    <location>
        <begin position="14"/>
        <end position="38"/>
    </location>
</feature>
<accession>A0ABR7QNT9</accession>